<protein>
    <recommendedName>
        <fullName evidence="3">DUF3341 domain-containing protein</fullName>
    </recommendedName>
</protein>
<dbReference type="EMBL" id="CP016616">
    <property type="protein sequence ID" value="ANY76980.1"/>
    <property type="molecule type" value="Genomic_DNA"/>
</dbReference>
<dbReference type="PANTHER" id="PTHR40394:SF2">
    <property type="entry name" value="QUINOL:CYTOCHROME C OXIDOREDUCTASE MEMBRANE PROTEIN"/>
    <property type="match status" value="1"/>
</dbReference>
<organism evidence="2">
    <name type="scientific">Microvirga ossetica</name>
    <dbReference type="NCBI Taxonomy" id="1882682"/>
    <lineage>
        <taxon>Bacteria</taxon>
        <taxon>Pseudomonadati</taxon>
        <taxon>Pseudomonadota</taxon>
        <taxon>Alphaproteobacteria</taxon>
        <taxon>Hyphomicrobiales</taxon>
        <taxon>Methylobacteriaceae</taxon>
        <taxon>Microvirga</taxon>
    </lineage>
</organism>
<dbReference type="AlphaFoldDB" id="A0A1B2EAH4"/>
<name>A0A1B2EAH4_9HYPH</name>
<keyword evidence="1" id="KW-1133">Transmembrane helix</keyword>
<keyword evidence="1" id="KW-0812">Transmembrane</keyword>
<evidence type="ECO:0008006" key="3">
    <source>
        <dbReference type="Google" id="ProtNLM"/>
    </source>
</evidence>
<proteinExistence type="predicted"/>
<keyword evidence="1" id="KW-0472">Membrane</keyword>
<evidence type="ECO:0000313" key="2">
    <source>
        <dbReference type="EMBL" id="ANY76980.1"/>
    </source>
</evidence>
<gene>
    <name evidence="2" type="ORF">BB934_01060</name>
</gene>
<dbReference type="PANTHER" id="PTHR40394">
    <property type="entry name" value="LIPOPROTEIN-RELATED"/>
    <property type="match status" value="1"/>
</dbReference>
<feature type="transmembrane region" description="Helical" evidence="1">
    <location>
        <begin position="54"/>
        <end position="76"/>
    </location>
</feature>
<dbReference type="Pfam" id="PF11821">
    <property type="entry name" value="ActD"/>
    <property type="match status" value="1"/>
</dbReference>
<reference evidence="2" key="1">
    <citation type="submission" date="2016-07" db="EMBL/GenBank/DDBJ databases">
        <title>Microvirga ossetica sp. nov. a new species of rhizobia isolated from root nodules of the legume species Vicia alpestris Steven originated from North Ossetia region in the Caucasus.</title>
        <authorList>
            <person name="Safronova V.I."/>
            <person name="Kuznetsova I.G."/>
            <person name="Sazanova A.L."/>
            <person name="Belimov A."/>
            <person name="Andronov E."/>
            <person name="Osledkin Y.S."/>
            <person name="Onishchuk O.P."/>
            <person name="Kurchak O.N."/>
            <person name="Shaposhnikov A.I."/>
            <person name="Willems A."/>
            <person name="Tikhonovich I.A."/>
        </authorList>
    </citation>
    <scope>NUCLEOTIDE SEQUENCE [LARGE SCALE GENOMIC DNA]</scope>
    <source>
        <strain evidence="2">V5/3M</strain>
    </source>
</reference>
<evidence type="ECO:0000256" key="1">
    <source>
        <dbReference type="SAM" id="Phobius"/>
    </source>
</evidence>
<dbReference type="RefSeq" id="WP_099507984.1">
    <property type="nucleotide sequence ID" value="NZ_CP016616.1"/>
</dbReference>
<dbReference type="OrthoDB" id="9792475at2"/>
<feature type="transmembrane region" description="Helical" evidence="1">
    <location>
        <begin position="96"/>
        <end position="121"/>
    </location>
</feature>
<dbReference type="InterPro" id="IPR021776">
    <property type="entry name" value="ActD"/>
</dbReference>
<accession>A0A1B2EAH4</accession>
<dbReference type="KEGG" id="moc:BB934_01060"/>
<sequence length="179" mass="19770">MTQPAYGIMAEFRRPEDLIEAVRAARRAGFTKLDAFSPFPLSELADELGVRTTIIPWIAFLAALVGAGLQYGSQYWMNAVDYPLNVGGRPLDSWPAFIPSTLIVAILWAGAATLIGLLVILRLPRLHHPVFAVHGFRRASEDRFFLCILAEDPIFEMHGTRTFLETLSPLAVQEASGCD</sequence>